<dbReference type="Proteomes" id="UP000192775">
    <property type="component" value="Chromosome"/>
</dbReference>
<evidence type="ECO:0000313" key="4">
    <source>
        <dbReference type="Proteomes" id="UP000192775"/>
    </source>
</evidence>
<dbReference type="GO" id="GO:0004497">
    <property type="term" value="F:monooxygenase activity"/>
    <property type="evidence" value="ECO:0007669"/>
    <property type="project" value="UniProtKB-KW"/>
</dbReference>
<sequence length="165" mass="17338">MPIDPQTFRTIMGHYPTGVCVVTAVTPEGTAVGMTVGTFTSVSLDPPLIGFFPDRRSTSWPGIAAAGRFCVNVLADDQEHLGRQFASKGGDKFVGVAHRVSDSGLPLLDGAVAWIECSLYSVGDAGDHVLVLGEVETLSAEHTASPLVFHKGAFRQVAYPVPAVA</sequence>
<dbReference type="EMBL" id="CP020715">
    <property type="protein sequence ID" value="ARJ04188.1"/>
    <property type="molecule type" value="Genomic_DNA"/>
</dbReference>
<dbReference type="GO" id="GO:0042602">
    <property type="term" value="F:riboflavin reductase (NADPH) activity"/>
    <property type="evidence" value="ECO:0007669"/>
    <property type="project" value="TreeGrafter"/>
</dbReference>
<dbReference type="Pfam" id="PF01613">
    <property type="entry name" value="Flavin_Reduct"/>
    <property type="match status" value="1"/>
</dbReference>
<dbReference type="InterPro" id="IPR012349">
    <property type="entry name" value="Split_barrel_FMN-bd"/>
</dbReference>
<keyword evidence="4" id="KW-1185">Reference proteome</keyword>
<dbReference type="AlphaFoldDB" id="A0A1X9LIQ0"/>
<keyword evidence="3" id="KW-0503">Monooxygenase</keyword>
<dbReference type="SMART" id="SM00903">
    <property type="entry name" value="Flavin_Reduct"/>
    <property type="match status" value="1"/>
</dbReference>
<reference evidence="3 4" key="1">
    <citation type="submission" date="2017-04" db="EMBL/GenBank/DDBJ databases">
        <authorList>
            <person name="Afonso C.L."/>
            <person name="Miller P.J."/>
            <person name="Scott M.A."/>
            <person name="Spackman E."/>
            <person name="Goraichik I."/>
            <person name="Dimitrov K.M."/>
            <person name="Suarez D.L."/>
            <person name="Swayne D.E."/>
        </authorList>
    </citation>
    <scope>NUCLEOTIDE SEQUENCE [LARGE SCALE GENOMIC DNA]</scope>
    <source>
        <strain evidence="4">XA(T)</strain>
    </source>
</reference>
<dbReference type="InterPro" id="IPR002563">
    <property type="entry name" value="Flavin_Rdtase-like_dom"/>
</dbReference>
<dbReference type="GO" id="GO:0010181">
    <property type="term" value="F:FMN binding"/>
    <property type="evidence" value="ECO:0007669"/>
    <property type="project" value="InterPro"/>
</dbReference>
<dbReference type="RefSeq" id="WP_085018076.1">
    <property type="nucleotide sequence ID" value="NZ_BMHD01000001.1"/>
</dbReference>
<accession>A0A1X9LIQ0</accession>
<dbReference type="PANTHER" id="PTHR30466">
    <property type="entry name" value="FLAVIN REDUCTASE"/>
    <property type="match status" value="1"/>
</dbReference>
<gene>
    <name evidence="3" type="ORF">B5808_02295</name>
</gene>
<proteinExistence type="inferred from homology"/>
<protein>
    <submittedName>
        <fullName evidence="3">Monooxygenase</fullName>
    </submittedName>
</protein>
<dbReference type="KEGG" id="cphy:B5808_02295"/>
<organism evidence="3 4">
    <name type="scientific">Cnuibacter physcomitrellae</name>
    <dbReference type="NCBI Taxonomy" id="1619308"/>
    <lineage>
        <taxon>Bacteria</taxon>
        <taxon>Bacillati</taxon>
        <taxon>Actinomycetota</taxon>
        <taxon>Actinomycetes</taxon>
        <taxon>Micrococcales</taxon>
        <taxon>Microbacteriaceae</taxon>
        <taxon>Cnuibacter</taxon>
    </lineage>
</organism>
<comment type="similarity">
    <text evidence="1">Belongs to the non-flavoprotein flavin reductase family.</text>
</comment>
<name>A0A1X9LIQ0_9MICO</name>
<dbReference type="InterPro" id="IPR050268">
    <property type="entry name" value="NADH-dep_flavin_reductase"/>
</dbReference>
<keyword evidence="2" id="KW-0560">Oxidoreductase</keyword>
<evidence type="ECO:0000256" key="2">
    <source>
        <dbReference type="ARBA" id="ARBA00023002"/>
    </source>
</evidence>
<dbReference type="PANTHER" id="PTHR30466:SF11">
    <property type="entry name" value="FLAVIN-DEPENDENT MONOOXYGENASE, REDUCTASE SUBUNIT HSAB"/>
    <property type="match status" value="1"/>
</dbReference>
<dbReference type="SUPFAM" id="SSF50475">
    <property type="entry name" value="FMN-binding split barrel"/>
    <property type="match status" value="1"/>
</dbReference>
<dbReference type="STRING" id="1619308.B5808_02295"/>
<evidence type="ECO:0000256" key="1">
    <source>
        <dbReference type="ARBA" id="ARBA00008898"/>
    </source>
</evidence>
<dbReference type="Gene3D" id="2.30.110.10">
    <property type="entry name" value="Electron Transport, Fmn-binding Protein, Chain A"/>
    <property type="match status" value="1"/>
</dbReference>
<evidence type="ECO:0000313" key="3">
    <source>
        <dbReference type="EMBL" id="ARJ04188.1"/>
    </source>
</evidence>